<dbReference type="EMBL" id="JGZR01000002">
    <property type="protein sequence ID" value="KFJ04997.1"/>
    <property type="molecule type" value="Genomic_DNA"/>
</dbReference>
<dbReference type="STRING" id="77635.BISU_1525"/>
<protein>
    <recommendedName>
        <fullName evidence="2">DUF58 domain-containing protein</fullName>
    </recommendedName>
</protein>
<feature type="region of interest" description="Disordered" evidence="1">
    <location>
        <begin position="1"/>
        <end position="54"/>
    </location>
</feature>
<sequence length="372" mass="40632">MSFGTRIGRARAGTAQIRTGRARIGEAETSSAPHDGTVSGAARHNGAQSPASVSTRRRIEALAGSLTLPTVRKALGVVEGEHTSRRRFGSDDVMDIRSYTFEDEARLIDWKTSARAGRPMVVQRERLVTSRTWLLLDVGREMCGTCPSGEMAHQVAANALCMFAGLSLKRSDDVSVVFGDAASITRVPFHGGFAQFERTLDAALEREWRQARNIDALLSYARRIKDREALIVLATDEHALRERHLRTIRTIARTHPLVLIDVATLNPFDVEACDQVVDGVSRRRVPAFVRDAKAAQEVRTHREFLAAALEHELAICGSKLIRAGSSEAMFSRFVSMVSFALMRPAAGQLAAGAHAGIRAGLPEMRTVPEVQG</sequence>
<evidence type="ECO:0000256" key="1">
    <source>
        <dbReference type="SAM" id="MobiDB-lite"/>
    </source>
</evidence>
<dbReference type="Proteomes" id="UP000029055">
    <property type="component" value="Unassembled WGS sequence"/>
</dbReference>
<accession>A0A087EB46</accession>
<organism evidence="3 4">
    <name type="scientific">Bifidobacterium subtile</name>
    <dbReference type="NCBI Taxonomy" id="77635"/>
    <lineage>
        <taxon>Bacteria</taxon>
        <taxon>Bacillati</taxon>
        <taxon>Actinomycetota</taxon>
        <taxon>Actinomycetes</taxon>
        <taxon>Bifidobacteriales</taxon>
        <taxon>Bifidobacteriaceae</taxon>
        <taxon>Bifidobacterium</taxon>
    </lineage>
</organism>
<comment type="caution">
    <text evidence="3">The sequence shown here is derived from an EMBL/GenBank/DDBJ whole genome shotgun (WGS) entry which is preliminary data.</text>
</comment>
<dbReference type="PANTHER" id="PTHR33608:SF14">
    <property type="entry name" value="POSSIBLE CONSERVED SECRETED PROTEIN"/>
    <property type="match status" value="1"/>
</dbReference>
<gene>
    <name evidence="3" type="ORF">BISU_1525</name>
</gene>
<dbReference type="PANTHER" id="PTHR33608">
    <property type="entry name" value="BLL2464 PROTEIN"/>
    <property type="match status" value="1"/>
</dbReference>
<dbReference type="eggNOG" id="COG1721">
    <property type="taxonomic scope" value="Bacteria"/>
</dbReference>
<feature type="domain" description="DUF58" evidence="2">
    <location>
        <begin position="95"/>
        <end position="263"/>
    </location>
</feature>
<dbReference type="RefSeq" id="WP_081672720.1">
    <property type="nucleotide sequence ID" value="NZ_CP062939.1"/>
</dbReference>
<evidence type="ECO:0000259" key="2">
    <source>
        <dbReference type="Pfam" id="PF01882"/>
    </source>
</evidence>
<keyword evidence="4" id="KW-1185">Reference proteome</keyword>
<evidence type="ECO:0000313" key="3">
    <source>
        <dbReference type="EMBL" id="KFJ04997.1"/>
    </source>
</evidence>
<dbReference type="Pfam" id="PF01882">
    <property type="entry name" value="DUF58"/>
    <property type="match status" value="1"/>
</dbReference>
<proteinExistence type="predicted"/>
<evidence type="ECO:0000313" key="4">
    <source>
        <dbReference type="Proteomes" id="UP000029055"/>
    </source>
</evidence>
<dbReference type="OrthoDB" id="9776116at2"/>
<dbReference type="AlphaFoldDB" id="A0A087EB46"/>
<reference evidence="3 4" key="1">
    <citation type="submission" date="2014-03" db="EMBL/GenBank/DDBJ databases">
        <title>Genomics of Bifidobacteria.</title>
        <authorList>
            <person name="Ventura M."/>
            <person name="Milani C."/>
            <person name="Lugli G.A."/>
        </authorList>
    </citation>
    <scope>NUCLEOTIDE SEQUENCE [LARGE SCALE GENOMIC DNA]</scope>
    <source>
        <strain evidence="3 4">LMG 11597</strain>
    </source>
</reference>
<dbReference type="InterPro" id="IPR002881">
    <property type="entry name" value="DUF58"/>
</dbReference>
<name>A0A087EB46_9BIFI</name>